<organism evidence="2 3">
    <name type="scientific">Fusarium ambrosium</name>
    <dbReference type="NCBI Taxonomy" id="131363"/>
    <lineage>
        <taxon>Eukaryota</taxon>
        <taxon>Fungi</taxon>
        <taxon>Dikarya</taxon>
        <taxon>Ascomycota</taxon>
        <taxon>Pezizomycotina</taxon>
        <taxon>Sordariomycetes</taxon>
        <taxon>Hypocreomycetidae</taxon>
        <taxon>Hypocreales</taxon>
        <taxon>Nectriaceae</taxon>
        <taxon>Fusarium</taxon>
        <taxon>Fusarium solani species complex</taxon>
    </lineage>
</organism>
<reference evidence="2 3" key="1">
    <citation type="submission" date="2017-06" db="EMBL/GenBank/DDBJ databases">
        <title>Cmopartive genomic analysis of Ambrosia Fusariam Clade fungi.</title>
        <authorList>
            <person name="Stajich J.E."/>
            <person name="Carrillo J."/>
            <person name="Kijimoto T."/>
            <person name="Eskalen A."/>
            <person name="O'Donnell K."/>
            <person name="Kasson M."/>
        </authorList>
    </citation>
    <scope>NUCLEOTIDE SEQUENCE [LARGE SCALE GENOMIC DNA]</scope>
    <source>
        <strain evidence="2 3">NRRL 20438</strain>
    </source>
</reference>
<dbReference type="AlphaFoldDB" id="A0A428TPH2"/>
<gene>
    <name evidence="2" type="ORF">CDV31_010282</name>
</gene>
<dbReference type="EMBL" id="NIZV01000157">
    <property type="protein sequence ID" value="RSM03882.1"/>
    <property type="molecule type" value="Genomic_DNA"/>
</dbReference>
<feature type="compositionally biased region" description="Polar residues" evidence="1">
    <location>
        <begin position="10"/>
        <end position="25"/>
    </location>
</feature>
<accession>A0A428TPH2</accession>
<feature type="compositionally biased region" description="Low complexity" evidence="1">
    <location>
        <begin position="50"/>
        <end position="68"/>
    </location>
</feature>
<name>A0A428TPH2_9HYPO</name>
<dbReference type="Proteomes" id="UP000288429">
    <property type="component" value="Unassembled WGS sequence"/>
</dbReference>
<evidence type="ECO:0000256" key="1">
    <source>
        <dbReference type="SAM" id="MobiDB-lite"/>
    </source>
</evidence>
<evidence type="ECO:0000313" key="2">
    <source>
        <dbReference type="EMBL" id="RSM03882.1"/>
    </source>
</evidence>
<evidence type="ECO:0000313" key="3">
    <source>
        <dbReference type="Proteomes" id="UP000288429"/>
    </source>
</evidence>
<protein>
    <submittedName>
        <fullName evidence="2">Uncharacterized protein</fullName>
    </submittedName>
</protein>
<comment type="caution">
    <text evidence="2">The sequence shown here is derived from an EMBL/GenBank/DDBJ whole genome shotgun (WGS) entry which is preliminary data.</text>
</comment>
<sequence>MPSDAMSGSPAGSSTALPSFYSPKTKNADEKPPSYNEVGGQTLEQSIEDLSLSPAPSTSASASVSAHAEGPETPIGQPPPAVPAVARLYAAKHTRNFYTCDSWTSWCSR</sequence>
<keyword evidence="3" id="KW-1185">Reference proteome</keyword>
<feature type="region of interest" description="Disordered" evidence="1">
    <location>
        <begin position="1"/>
        <end position="81"/>
    </location>
</feature>
<proteinExistence type="predicted"/>